<evidence type="ECO:0000256" key="6">
    <source>
        <dbReference type="ARBA" id="ARBA00047939"/>
    </source>
</evidence>
<protein>
    <recommendedName>
        <fullName evidence="5">protein adenylyltransferase</fullName>
        <ecNumber evidence="5">2.7.7.108</ecNumber>
    </recommendedName>
</protein>
<keyword evidence="1" id="KW-0808">Transferase</keyword>
<dbReference type="InterPro" id="IPR036597">
    <property type="entry name" value="Fido-like_dom_sf"/>
</dbReference>
<evidence type="ECO:0000313" key="10">
    <source>
        <dbReference type="Proteomes" id="UP000653730"/>
    </source>
</evidence>
<proteinExistence type="predicted"/>
<reference evidence="9 10" key="1">
    <citation type="submission" date="2020-09" db="EMBL/GenBank/DDBJ databases">
        <title>Sinomicrobium weinanense sp. nov., a halophilic bacteria isolated from saline-alkali soil.</title>
        <authorList>
            <person name="Wu P."/>
            <person name="Ren H."/>
            <person name="Mei Y."/>
            <person name="Liang Y."/>
            <person name="Chen Z."/>
        </authorList>
    </citation>
    <scope>NUCLEOTIDE SEQUENCE [LARGE SCALE GENOMIC DNA]</scope>
    <source>
        <strain evidence="9 10">FJxs</strain>
    </source>
</reference>
<dbReference type="Proteomes" id="UP000653730">
    <property type="component" value="Unassembled WGS sequence"/>
</dbReference>
<dbReference type="EMBL" id="JACVDC010000024">
    <property type="protein sequence ID" value="MBC9796311.1"/>
    <property type="molecule type" value="Genomic_DNA"/>
</dbReference>
<dbReference type="PANTHER" id="PTHR39560:SF1">
    <property type="entry name" value="PROTEIN ADENYLYLTRANSFERASE FIC-RELATED"/>
    <property type="match status" value="1"/>
</dbReference>
<keyword evidence="10" id="KW-1185">Reference proteome</keyword>
<dbReference type="RefSeq" id="WP_187965458.1">
    <property type="nucleotide sequence ID" value="NZ_JACVDC010000024.1"/>
</dbReference>
<evidence type="ECO:0000256" key="3">
    <source>
        <dbReference type="ARBA" id="ARBA00022741"/>
    </source>
</evidence>
<comment type="catalytic activity">
    <reaction evidence="7">
        <text>L-tyrosyl-[protein] + ATP = O-(5'-adenylyl)-L-tyrosyl-[protein] + diphosphate</text>
        <dbReference type="Rhea" id="RHEA:54288"/>
        <dbReference type="Rhea" id="RHEA-COMP:10136"/>
        <dbReference type="Rhea" id="RHEA-COMP:13846"/>
        <dbReference type="ChEBI" id="CHEBI:30616"/>
        <dbReference type="ChEBI" id="CHEBI:33019"/>
        <dbReference type="ChEBI" id="CHEBI:46858"/>
        <dbReference type="ChEBI" id="CHEBI:83624"/>
        <dbReference type="EC" id="2.7.7.108"/>
    </reaction>
</comment>
<keyword evidence="3" id="KW-0547">Nucleotide-binding</keyword>
<comment type="caution">
    <text evidence="9">The sequence shown here is derived from an EMBL/GenBank/DDBJ whole genome shotgun (WGS) entry which is preliminary data.</text>
</comment>
<gene>
    <name evidence="9" type="ORF">IBL28_10050</name>
</gene>
<keyword evidence="2" id="KW-0548">Nucleotidyltransferase</keyword>
<dbReference type="AlphaFoldDB" id="A0A926JSC5"/>
<evidence type="ECO:0000259" key="8">
    <source>
        <dbReference type="PROSITE" id="PS51459"/>
    </source>
</evidence>
<evidence type="ECO:0000313" key="9">
    <source>
        <dbReference type="EMBL" id="MBC9796311.1"/>
    </source>
</evidence>
<evidence type="ECO:0000256" key="4">
    <source>
        <dbReference type="ARBA" id="ARBA00022840"/>
    </source>
</evidence>
<evidence type="ECO:0000256" key="2">
    <source>
        <dbReference type="ARBA" id="ARBA00022695"/>
    </source>
</evidence>
<dbReference type="PANTHER" id="PTHR39560">
    <property type="entry name" value="PROTEIN ADENYLYLTRANSFERASE FIC-RELATED"/>
    <property type="match status" value="1"/>
</dbReference>
<organism evidence="9 10">
    <name type="scientific">Sinomicrobium weinanense</name>
    <dbReference type="NCBI Taxonomy" id="2842200"/>
    <lineage>
        <taxon>Bacteria</taxon>
        <taxon>Pseudomonadati</taxon>
        <taxon>Bacteroidota</taxon>
        <taxon>Flavobacteriia</taxon>
        <taxon>Flavobacteriales</taxon>
        <taxon>Flavobacteriaceae</taxon>
        <taxon>Sinomicrobium</taxon>
    </lineage>
</organism>
<accession>A0A926JSC5</accession>
<evidence type="ECO:0000256" key="1">
    <source>
        <dbReference type="ARBA" id="ARBA00022679"/>
    </source>
</evidence>
<feature type="domain" description="Fido" evidence="8">
    <location>
        <begin position="50"/>
        <end position="191"/>
    </location>
</feature>
<comment type="catalytic activity">
    <reaction evidence="6">
        <text>L-threonyl-[protein] + ATP = 3-O-(5'-adenylyl)-L-threonyl-[protein] + diphosphate</text>
        <dbReference type="Rhea" id="RHEA:54292"/>
        <dbReference type="Rhea" id="RHEA-COMP:11060"/>
        <dbReference type="Rhea" id="RHEA-COMP:13847"/>
        <dbReference type="ChEBI" id="CHEBI:30013"/>
        <dbReference type="ChEBI" id="CHEBI:30616"/>
        <dbReference type="ChEBI" id="CHEBI:33019"/>
        <dbReference type="ChEBI" id="CHEBI:138113"/>
        <dbReference type="EC" id="2.7.7.108"/>
    </reaction>
</comment>
<keyword evidence="4" id="KW-0067">ATP-binding</keyword>
<dbReference type="Gene3D" id="1.10.3290.10">
    <property type="entry name" value="Fido-like domain"/>
    <property type="match status" value="1"/>
</dbReference>
<evidence type="ECO:0000256" key="5">
    <source>
        <dbReference type="ARBA" id="ARBA00034531"/>
    </source>
</evidence>
<dbReference type="Pfam" id="PF02661">
    <property type="entry name" value="Fic"/>
    <property type="match status" value="1"/>
</dbReference>
<name>A0A926JSC5_9FLAO</name>
<dbReference type="SUPFAM" id="SSF140931">
    <property type="entry name" value="Fic-like"/>
    <property type="match status" value="1"/>
</dbReference>
<sequence length="193" mass="22571">MKYHTSKSEDEILPNKLRLTDPKIIGEEEYKGFLRAEIRYEMQLNELEIFSWSFIAKVHKAALEHLYDFAGTLRQVNISKGGFLFPAAKFLPDIIKEFEKDFLLSLPKRYDSYENLITHIAPLHAEFLFIHPFREGNGRTARLLANLIALKHGFRRFSFNKITDKNMKAYIAAVQAASHKKYEPMIAFFRNLE</sequence>
<dbReference type="EC" id="2.7.7.108" evidence="5"/>
<evidence type="ECO:0000256" key="7">
    <source>
        <dbReference type="ARBA" id="ARBA00048696"/>
    </source>
</evidence>
<dbReference type="PROSITE" id="PS51459">
    <property type="entry name" value="FIDO"/>
    <property type="match status" value="1"/>
</dbReference>
<dbReference type="GO" id="GO:0005524">
    <property type="term" value="F:ATP binding"/>
    <property type="evidence" value="ECO:0007669"/>
    <property type="project" value="UniProtKB-KW"/>
</dbReference>
<dbReference type="GO" id="GO:0070733">
    <property type="term" value="F:AMPylase activity"/>
    <property type="evidence" value="ECO:0007669"/>
    <property type="project" value="UniProtKB-EC"/>
</dbReference>
<dbReference type="GO" id="GO:0051302">
    <property type="term" value="P:regulation of cell division"/>
    <property type="evidence" value="ECO:0007669"/>
    <property type="project" value="TreeGrafter"/>
</dbReference>
<dbReference type="InterPro" id="IPR003812">
    <property type="entry name" value="Fido"/>
</dbReference>